<keyword evidence="5 6" id="KW-0472">Membrane</keyword>
<evidence type="ECO:0000256" key="4">
    <source>
        <dbReference type="ARBA" id="ARBA00022989"/>
    </source>
</evidence>
<name>A0A6M2CY24_RHIMP</name>
<dbReference type="OMA" id="ISTVWPM"/>
<evidence type="ECO:0000256" key="5">
    <source>
        <dbReference type="ARBA" id="ARBA00023136"/>
    </source>
</evidence>
<keyword evidence="8" id="KW-0675">Receptor</keyword>
<organism evidence="8">
    <name type="scientific">Rhipicephalus microplus</name>
    <name type="common">Cattle tick</name>
    <name type="synonym">Boophilus microplus</name>
    <dbReference type="NCBI Taxonomy" id="6941"/>
    <lineage>
        <taxon>Eukaryota</taxon>
        <taxon>Metazoa</taxon>
        <taxon>Ecdysozoa</taxon>
        <taxon>Arthropoda</taxon>
        <taxon>Chelicerata</taxon>
        <taxon>Arachnida</taxon>
        <taxon>Acari</taxon>
        <taxon>Parasitiformes</taxon>
        <taxon>Ixodida</taxon>
        <taxon>Ixodoidea</taxon>
        <taxon>Ixodidae</taxon>
        <taxon>Rhipicephalinae</taxon>
        <taxon>Rhipicephalus</taxon>
        <taxon>Boophilus</taxon>
    </lineage>
</organism>
<feature type="compositionally biased region" description="Basic and acidic residues" evidence="7">
    <location>
        <begin position="170"/>
        <end position="183"/>
    </location>
</feature>
<dbReference type="Pfam" id="PF03134">
    <property type="entry name" value="TB2_DP1_HVA22"/>
    <property type="match status" value="1"/>
</dbReference>
<keyword evidence="4 6" id="KW-1133">Transmembrane helix</keyword>
<evidence type="ECO:0000256" key="3">
    <source>
        <dbReference type="ARBA" id="ARBA00022692"/>
    </source>
</evidence>
<keyword evidence="3 6" id="KW-0812">Transmembrane</keyword>
<dbReference type="VEuPathDB" id="VectorBase:LOC119175622"/>
<dbReference type="EMBL" id="GHWJ01005966">
    <property type="protein sequence ID" value="NOV38703.1"/>
    <property type="molecule type" value="Transcribed_RNA"/>
</dbReference>
<dbReference type="AlphaFoldDB" id="A0A6M2CY24"/>
<feature type="region of interest" description="Disordered" evidence="7">
    <location>
        <begin position="152"/>
        <end position="183"/>
    </location>
</feature>
<accession>A0A6M2CY24</accession>
<evidence type="ECO:0000256" key="7">
    <source>
        <dbReference type="SAM" id="MobiDB-lite"/>
    </source>
</evidence>
<dbReference type="PANTHER" id="PTHR12300">
    <property type="entry name" value="HVA22-LIKE PROTEINS"/>
    <property type="match status" value="1"/>
</dbReference>
<dbReference type="GeneID" id="119175622"/>
<evidence type="ECO:0000313" key="8">
    <source>
        <dbReference type="EMBL" id="NOV38703.1"/>
    </source>
</evidence>
<protein>
    <recommendedName>
        <fullName evidence="6">Receptor expression-enhancing protein</fullName>
    </recommendedName>
</protein>
<evidence type="ECO:0000256" key="2">
    <source>
        <dbReference type="ARBA" id="ARBA00008573"/>
    </source>
</evidence>
<dbReference type="InterPro" id="IPR004345">
    <property type="entry name" value="TB2_DP1_HVA22"/>
</dbReference>
<proteinExistence type="inferred from homology"/>
<dbReference type="GO" id="GO:0016020">
    <property type="term" value="C:membrane"/>
    <property type="evidence" value="ECO:0007669"/>
    <property type="project" value="UniProtKB-SubCell"/>
</dbReference>
<reference evidence="8" key="1">
    <citation type="submission" date="2019-09" db="EMBL/GenBank/DDBJ databases">
        <title>Organ-specific transcriptomic study of the physiology of the cattle tick, Rhipicephalus microplus.</title>
        <authorList>
            <person name="Tirloni L."/>
            <person name="Braz G."/>
            <person name="Gandara A.C.P."/>
            <person name="Sabadin G.A."/>
            <person name="da Silva R.M."/>
            <person name="Guizzo M.G."/>
            <person name="Machado J.A."/>
            <person name="Costa E.P."/>
            <person name="Gomes H.F."/>
            <person name="Moraes J."/>
            <person name="Mota M.B.S."/>
            <person name="Mesquita R.D."/>
            <person name="Alvarenga P.H."/>
            <person name="Alves F."/>
            <person name="Seixas A."/>
            <person name="da Fonseca R.N."/>
            <person name="Fogaca A."/>
            <person name="Logullo C."/>
            <person name="Tanaka A."/>
            <person name="Daffre S."/>
            <person name="Termignoni C."/>
            <person name="Vaz I.S.Jr."/>
            <person name="Oliveira P.L."/>
            <person name="Ribeiro J.M."/>
        </authorList>
    </citation>
    <scope>NUCLEOTIDE SEQUENCE</scope>
    <source>
        <strain evidence="8">Porto Alegre</strain>
    </source>
</reference>
<dbReference type="OrthoDB" id="10009287at2759"/>
<evidence type="ECO:0000256" key="1">
    <source>
        <dbReference type="ARBA" id="ARBA00004141"/>
    </source>
</evidence>
<comment type="subcellular location">
    <subcellularLocation>
        <location evidence="1 6">Membrane</location>
        <topology evidence="1 6">Multi-pass membrane protein</topology>
    </subcellularLocation>
</comment>
<dbReference type="PANTHER" id="PTHR12300:SF161">
    <property type="entry name" value="RECEPTOR EXPRESSION-ENHANCING PROTEIN"/>
    <property type="match status" value="1"/>
</dbReference>
<dbReference type="KEGG" id="rmp:119175622"/>
<sequence>MAQEINEQMGRVLRERGLIGDTLDGFERKTKFKREQLVYGLVVIVGLLFLVNVLGSKSATFISTVWPMLGSIRAIDRADVLALQKWTAYWIVYALLNIVLNFVFIGIHRYFKRIYFIRLLVLAWCAAPMQSNGATLIFQKCFAGKIFKEGLTPGAAPPPPPAAAAPAAGGKKESPDSSRKMRK</sequence>
<feature type="transmembrane region" description="Helical" evidence="6">
    <location>
        <begin position="37"/>
        <end position="66"/>
    </location>
</feature>
<evidence type="ECO:0000256" key="6">
    <source>
        <dbReference type="RuleBase" id="RU362006"/>
    </source>
</evidence>
<dbReference type="RefSeq" id="XP_037282421.1">
    <property type="nucleotide sequence ID" value="XM_037426524.2"/>
</dbReference>
<comment type="similarity">
    <text evidence="2 6">Belongs to the DP1 family.</text>
</comment>
<feature type="transmembrane region" description="Helical" evidence="6">
    <location>
        <begin position="86"/>
        <end position="107"/>
    </location>
</feature>